<accession>A0A7X0CD83</accession>
<dbReference type="EMBL" id="JACHBX010000001">
    <property type="protein sequence ID" value="MBB6133302.1"/>
    <property type="molecule type" value="Genomic_DNA"/>
</dbReference>
<dbReference type="InterPro" id="IPR008274">
    <property type="entry name" value="AldOxase/xan_DH_MoCoBD1"/>
</dbReference>
<keyword evidence="2" id="KW-0560">Oxidoreductase</keyword>
<gene>
    <name evidence="2" type="ORF">HD842_001413</name>
</gene>
<dbReference type="Gene3D" id="3.90.1170.50">
    <property type="entry name" value="Aldehyde oxidase/xanthine dehydrogenase, a/b hammerhead"/>
    <property type="match status" value="1"/>
</dbReference>
<dbReference type="SUPFAM" id="SSF54665">
    <property type="entry name" value="CO dehydrogenase molybdoprotein N-domain-like"/>
    <property type="match status" value="1"/>
</dbReference>
<feature type="domain" description="Aldehyde oxidase/xanthine dehydrogenase a/b hammerhead" evidence="1">
    <location>
        <begin position="36"/>
        <end position="150"/>
    </location>
</feature>
<keyword evidence="3" id="KW-1185">Reference proteome</keyword>
<dbReference type="PANTHER" id="PTHR11908:SF153">
    <property type="entry name" value="DEHYDROGENASE"/>
    <property type="match status" value="1"/>
</dbReference>
<dbReference type="SUPFAM" id="SSF56003">
    <property type="entry name" value="Molybdenum cofactor-binding domain"/>
    <property type="match status" value="1"/>
</dbReference>
<dbReference type="InterPro" id="IPR000674">
    <property type="entry name" value="Ald_Oxase/Xan_DH_a/b"/>
</dbReference>
<dbReference type="Gene3D" id="3.30.365.10">
    <property type="entry name" value="Aldehyde oxidase/xanthine dehydrogenase, molybdopterin binding domain"/>
    <property type="match status" value="4"/>
</dbReference>
<dbReference type="AlphaFoldDB" id="A0A7X0CD83"/>
<organism evidence="2 3">
    <name type="scientific">Massilia aurea</name>
    <dbReference type="NCBI Taxonomy" id="373040"/>
    <lineage>
        <taxon>Bacteria</taxon>
        <taxon>Pseudomonadati</taxon>
        <taxon>Pseudomonadota</taxon>
        <taxon>Betaproteobacteria</taxon>
        <taxon>Burkholderiales</taxon>
        <taxon>Oxalobacteraceae</taxon>
        <taxon>Telluria group</taxon>
        <taxon>Massilia</taxon>
    </lineage>
</organism>
<evidence type="ECO:0000259" key="1">
    <source>
        <dbReference type="SMART" id="SM01008"/>
    </source>
</evidence>
<dbReference type="RefSeq" id="WP_183552626.1">
    <property type="nucleotide sequence ID" value="NZ_JACHBX010000001.1"/>
</dbReference>
<evidence type="ECO:0000313" key="3">
    <source>
        <dbReference type="Proteomes" id="UP000540787"/>
    </source>
</evidence>
<dbReference type="InterPro" id="IPR016208">
    <property type="entry name" value="Ald_Oxase/xanthine_DH-like"/>
</dbReference>
<proteinExistence type="predicted"/>
<dbReference type="Pfam" id="PF20256">
    <property type="entry name" value="MoCoBD_2"/>
    <property type="match status" value="1"/>
</dbReference>
<protein>
    <submittedName>
        <fullName evidence="2">Xanthine dehydrogenase YagR molybdenum-binding subunit</fullName>
        <ecNumber evidence="2">1.17.1.4</ecNumber>
    </submittedName>
</protein>
<name>A0A7X0CD83_9BURK</name>
<comment type="caution">
    <text evidence="2">The sequence shown here is derived from an EMBL/GenBank/DDBJ whole genome shotgun (WGS) entry which is preliminary data.</text>
</comment>
<dbReference type="PANTHER" id="PTHR11908">
    <property type="entry name" value="XANTHINE DEHYDROGENASE"/>
    <property type="match status" value="1"/>
</dbReference>
<dbReference type="Pfam" id="PF02738">
    <property type="entry name" value="MoCoBD_1"/>
    <property type="match status" value="1"/>
</dbReference>
<dbReference type="GO" id="GO:0005506">
    <property type="term" value="F:iron ion binding"/>
    <property type="evidence" value="ECO:0007669"/>
    <property type="project" value="InterPro"/>
</dbReference>
<dbReference type="InterPro" id="IPR046867">
    <property type="entry name" value="AldOxase/xan_DH_MoCoBD2"/>
</dbReference>
<dbReference type="InterPro" id="IPR037165">
    <property type="entry name" value="AldOxase/xan_DH_Mopterin-bd_sf"/>
</dbReference>
<dbReference type="GO" id="GO:0004854">
    <property type="term" value="F:xanthine dehydrogenase activity"/>
    <property type="evidence" value="ECO:0007669"/>
    <property type="project" value="UniProtKB-EC"/>
</dbReference>
<dbReference type="EC" id="1.17.1.4" evidence="2"/>
<dbReference type="Pfam" id="PF01315">
    <property type="entry name" value="Ald_Xan_dh_C"/>
    <property type="match status" value="1"/>
</dbReference>
<evidence type="ECO:0000313" key="2">
    <source>
        <dbReference type="EMBL" id="MBB6133302.1"/>
    </source>
</evidence>
<sequence>MTDLIPELRAPSAPAGTGRVKSGMAVSRIDGRAKVTGEAQYAAEYFAPDLAYGVVVSGTVAKGRITSIDTAEALAVAGVLSVMTHENRPKMRSFDLAWKDMTAPAGSPFRPLFSDEIFYSGQPVALVLAETFESARYAATLVRVHYDVDAHETNLLESLDQAYEPRKMKAGFVPPSSIGDGKKAFEAAEVRVDSQYYNGVEHHNPMEMFASTVIRAENGHLTIYDKTQSSQNSRWYVSHGFGLSSDEVTVRNPYVGGAFGSGLRPQYQLPLAVMGALQLERSVRVVLTRQQMFSFGHRPETWHRIRLGAAPDGTLKAIWHEAIQETSRLEDYVEVIVNWSGQLYACSDIKLGYQVVANDRFTPLDMRAPGAAHGVHAMEVAMDELAYELKMDPLALRLKNYTDVSPIEDKPFSSKELRECYRQGAERFGWEKRPLEPRSMQDGDELVGWGMATGIWDAMVMVARVSAVLHSNGRLVVSSAATDIGTGTYTVMSMIAAEAMGLPMELVTFQLGDSTLPMAPIEGGSSHVTTVGSGVFGACEKLKKSVLKMATKMTDSPLAKARLRDVEFGDGAIFLKTDPSRRVELTQVLANAGVDQVEEKYFMTPQMLKQRKYARAVHSAVFCEVRVNEKLGMVRVTRVVSAIAAGRIISAKTAASQISGAVVWGISQALHEETHTDHKYGRFMNHNFAEYHVAANADIHDIDVIFVEEDDRIVSKQLGAKGVGEIGIVGVAAAVSNAIFHATGTRLRTTPMTPAKLLLGDRELPVQPPV</sequence>
<dbReference type="SMART" id="SM01008">
    <property type="entry name" value="Ald_Xan_dh_C"/>
    <property type="match status" value="1"/>
</dbReference>
<dbReference type="Proteomes" id="UP000540787">
    <property type="component" value="Unassembled WGS sequence"/>
</dbReference>
<reference evidence="2 3" key="1">
    <citation type="submission" date="2020-08" db="EMBL/GenBank/DDBJ databases">
        <title>The Agave Microbiome: Exploring the role of microbial communities in plant adaptations to desert environments.</title>
        <authorList>
            <person name="Partida-Martinez L.P."/>
        </authorList>
    </citation>
    <scope>NUCLEOTIDE SEQUENCE [LARGE SCALE GENOMIC DNA]</scope>
    <source>
        <strain evidence="2 3">AT3.2</strain>
    </source>
</reference>
<dbReference type="InterPro" id="IPR036856">
    <property type="entry name" value="Ald_Oxase/Xan_DH_a/b_sf"/>
</dbReference>